<evidence type="ECO:0000256" key="4">
    <source>
        <dbReference type="ARBA" id="ARBA00022840"/>
    </source>
</evidence>
<comment type="subcellular location">
    <subcellularLocation>
        <location evidence="1">Nucleus</location>
    </subcellularLocation>
</comment>
<dbReference type="Gene3D" id="1.10.150.20">
    <property type="entry name" value="5' to 3' exonuclease, C-terminal subdomain"/>
    <property type="match status" value="1"/>
</dbReference>
<dbReference type="GeneID" id="3501316"/>
<evidence type="ECO:0000256" key="5">
    <source>
        <dbReference type="ARBA" id="ARBA00023125"/>
    </source>
</evidence>
<dbReference type="GO" id="GO:0070192">
    <property type="term" value="P:chromosome organization involved in meiotic cell cycle"/>
    <property type="evidence" value="ECO:0007669"/>
    <property type="project" value="TreeGrafter"/>
</dbReference>
<keyword evidence="4 9" id="KW-0067">ATP-binding</keyword>
<dbReference type="GO" id="GO:0007131">
    <property type="term" value="P:reciprocal meiotic recombination"/>
    <property type="evidence" value="ECO:0007669"/>
    <property type="project" value="InterPro"/>
</dbReference>
<evidence type="ECO:0000259" key="10">
    <source>
        <dbReference type="PROSITE" id="PS50162"/>
    </source>
</evidence>
<dbReference type="GO" id="GO:0003690">
    <property type="term" value="F:double-stranded DNA binding"/>
    <property type="evidence" value="ECO:0007669"/>
    <property type="project" value="TreeGrafter"/>
</dbReference>
<dbReference type="InterPro" id="IPR016467">
    <property type="entry name" value="DNA_recomb/repair_RecA-like"/>
</dbReference>
<evidence type="ECO:0000259" key="11">
    <source>
        <dbReference type="PROSITE" id="PS50163"/>
    </source>
</evidence>
<dbReference type="GO" id="GO:0042148">
    <property type="term" value="P:DNA strand invasion"/>
    <property type="evidence" value="ECO:0007669"/>
    <property type="project" value="TreeGrafter"/>
</dbReference>
<evidence type="ECO:0000256" key="3">
    <source>
        <dbReference type="ARBA" id="ARBA00022741"/>
    </source>
</evidence>
<name>Q4N317_THEPA</name>
<organism evidence="12 13">
    <name type="scientific">Theileria parva</name>
    <name type="common">East coast fever infection agent</name>
    <dbReference type="NCBI Taxonomy" id="5875"/>
    <lineage>
        <taxon>Eukaryota</taxon>
        <taxon>Sar</taxon>
        <taxon>Alveolata</taxon>
        <taxon>Apicomplexa</taxon>
        <taxon>Aconoidasida</taxon>
        <taxon>Piroplasmida</taxon>
        <taxon>Theileriidae</taxon>
        <taxon>Theileria</taxon>
    </lineage>
</organism>
<dbReference type="VEuPathDB" id="PiroplasmaDB:TpMuguga_04g00170"/>
<comment type="caution">
    <text evidence="12">The sequence shown here is derived from an EMBL/GenBank/DDBJ whole genome shotgun (WGS) entry which is preliminary data.</text>
</comment>
<dbReference type="eggNOG" id="KOG1434">
    <property type="taxonomic scope" value="Eukaryota"/>
</dbReference>
<dbReference type="InterPro" id="IPR003593">
    <property type="entry name" value="AAA+_ATPase"/>
</dbReference>
<dbReference type="GO" id="GO:0140664">
    <property type="term" value="F:ATP-dependent DNA damage sensor activity"/>
    <property type="evidence" value="ECO:0007669"/>
    <property type="project" value="InterPro"/>
</dbReference>
<feature type="domain" description="RecA family profile 1" evidence="10">
    <location>
        <begin position="107"/>
        <end position="276"/>
    </location>
</feature>
<keyword evidence="3 9" id="KW-0547">Nucleotide-binding</keyword>
<evidence type="ECO:0000256" key="7">
    <source>
        <dbReference type="ARBA" id="ARBA00023254"/>
    </source>
</evidence>
<dbReference type="NCBIfam" id="TIGR02238">
    <property type="entry name" value="recomb_DMC1"/>
    <property type="match status" value="1"/>
</dbReference>
<keyword evidence="5" id="KW-0238">DNA-binding</keyword>
<dbReference type="GO" id="GO:0003697">
    <property type="term" value="F:single-stranded DNA binding"/>
    <property type="evidence" value="ECO:0007669"/>
    <property type="project" value="TreeGrafter"/>
</dbReference>
<dbReference type="NCBIfam" id="NF003301">
    <property type="entry name" value="PRK04301.1"/>
    <property type="match status" value="1"/>
</dbReference>
<dbReference type="STRING" id="5875.Q4N317"/>
<dbReference type="GO" id="GO:0000150">
    <property type="term" value="F:DNA strand exchange activity"/>
    <property type="evidence" value="ECO:0007669"/>
    <property type="project" value="InterPro"/>
</dbReference>
<dbReference type="RefSeq" id="XP_763805.1">
    <property type="nucleotide sequence ID" value="XM_758712.1"/>
</dbReference>
<evidence type="ECO:0000256" key="9">
    <source>
        <dbReference type="RuleBase" id="RU003422"/>
    </source>
</evidence>
<dbReference type="GO" id="GO:0000794">
    <property type="term" value="C:condensed nuclear chromosome"/>
    <property type="evidence" value="ECO:0007669"/>
    <property type="project" value="TreeGrafter"/>
</dbReference>
<feature type="domain" description="RecA family profile 2" evidence="11">
    <location>
        <begin position="283"/>
        <end position="346"/>
    </location>
</feature>
<dbReference type="AlphaFoldDB" id="Q4N317"/>
<dbReference type="InterPro" id="IPR011940">
    <property type="entry name" value="Dmc1"/>
</dbReference>
<dbReference type="Pfam" id="PF08423">
    <property type="entry name" value="Rad51"/>
    <property type="match status" value="1"/>
</dbReference>
<dbReference type="PANTHER" id="PTHR22942:SF30">
    <property type="entry name" value="MEIOTIC RECOMBINATION PROTEIN DMC1_LIM15 HOMOLOG"/>
    <property type="match status" value="1"/>
</dbReference>
<evidence type="ECO:0000313" key="12">
    <source>
        <dbReference type="EMBL" id="EAN31522.1"/>
    </source>
</evidence>
<keyword evidence="13" id="KW-1185">Reference proteome</keyword>
<dbReference type="SUPFAM" id="SSF52540">
    <property type="entry name" value="P-loop containing nucleoside triphosphate hydrolases"/>
    <property type="match status" value="1"/>
</dbReference>
<dbReference type="KEGG" id="tpv:TP04_0170"/>
<dbReference type="FunFam" id="3.40.50.300:FF:002052">
    <property type="entry name" value="DNA repair protein RAD51 homolog"/>
    <property type="match status" value="1"/>
</dbReference>
<gene>
    <name evidence="12" type="ordered locus">TP04_0170</name>
</gene>
<evidence type="ECO:0000256" key="6">
    <source>
        <dbReference type="ARBA" id="ARBA00023242"/>
    </source>
</evidence>
<comment type="similarity">
    <text evidence="2">Belongs to the RecA family. DMC1 subfamily.</text>
</comment>
<dbReference type="InterPro" id="IPR020588">
    <property type="entry name" value="RecA_ATP-bd"/>
</dbReference>
<dbReference type="OMA" id="ANPMKPV"/>
<dbReference type="EMBL" id="AAGK01000004">
    <property type="protein sequence ID" value="EAN31522.1"/>
    <property type="molecule type" value="Genomic_DNA"/>
</dbReference>
<proteinExistence type="inferred from homology"/>
<reference evidence="12 13" key="1">
    <citation type="journal article" date="2005" name="Science">
        <title>Genome sequence of Theileria parva, a bovine pathogen that transforms lymphocytes.</title>
        <authorList>
            <person name="Gardner M.J."/>
            <person name="Bishop R."/>
            <person name="Shah T."/>
            <person name="de Villiers E.P."/>
            <person name="Carlton J.M."/>
            <person name="Hall N."/>
            <person name="Ren Q."/>
            <person name="Paulsen I.T."/>
            <person name="Pain A."/>
            <person name="Berriman M."/>
            <person name="Wilson R.J.M."/>
            <person name="Sato S."/>
            <person name="Ralph S.A."/>
            <person name="Mann D.J."/>
            <person name="Xiong Z."/>
            <person name="Shallom S.J."/>
            <person name="Weidman J."/>
            <person name="Jiang L."/>
            <person name="Lynn J."/>
            <person name="Weaver B."/>
            <person name="Shoaibi A."/>
            <person name="Domingo A.R."/>
            <person name="Wasawo D."/>
            <person name="Crabtree J."/>
            <person name="Wortman J.R."/>
            <person name="Haas B."/>
            <person name="Angiuoli S.V."/>
            <person name="Creasy T.H."/>
            <person name="Lu C."/>
            <person name="Suh B."/>
            <person name="Silva J.C."/>
            <person name="Utterback T.R."/>
            <person name="Feldblyum T.V."/>
            <person name="Pertea M."/>
            <person name="Allen J."/>
            <person name="Nierman W.C."/>
            <person name="Taracha E.L.N."/>
            <person name="Salzberg S.L."/>
            <person name="White O.R."/>
            <person name="Fitzhugh H.A."/>
            <person name="Morzaria S."/>
            <person name="Venter J.C."/>
            <person name="Fraser C.M."/>
            <person name="Nene V."/>
        </authorList>
    </citation>
    <scope>NUCLEOTIDE SEQUENCE [LARGE SCALE GENOMIC DNA]</scope>
    <source>
        <strain evidence="12 13">Muguga</strain>
    </source>
</reference>
<keyword evidence="7" id="KW-0469">Meiosis</keyword>
<evidence type="ECO:0000256" key="8">
    <source>
        <dbReference type="ARBA" id="ARBA00023306"/>
    </source>
</evidence>
<evidence type="ECO:0000313" key="13">
    <source>
        <dbReference type="Proteomes" id="UP000001949"/>
    </source>
</evidence>
<dbReference type="PROSITE" id="PS50162">
    <property type="entry name" value="RECA_2"/>
    <property type="match status" value="1"/>
</dbReference>
<dbReference type="InterPro" id="IPR010995">
    <property type="entry name" value="DNA_repair_Rad51/TF_NusA_a-hlx"/>
</dbReference>
<dbReference type="FunCoup" id="Q4N317">
    <property type="interactions" value="2"/>
</dbReference>
<dbReference type="PROSITE" id="PS50163">
    <property type="entry name" value="RECA_3"/>
    <property type="match status" value="1"/>
</dbReference>
<dbReference type="Gene3D" id="3.40.50.300">
    <property type="entry name" value="P-loop containing nucleotide triphosphate hydrolases"/>
    <property type="match status" value="1"/>
</dbReference>
<accession>Q4N317</accession>
<dbReference type="InterPro" id="IPR027417">
    <property type="entry name" value="P-loop_NTPase"/>
</dbReference>
<dbReference type="PANTHER" id="PTHR22942">
    <property type="entry name" value="RECA/RAD51/RADA DNA STRAND-PAIRING FAMILY MEMBER"/>
    <property type="match status" value="1"/>
</dbReference>
<dbReference type="GO" id="GO:0000730">
    <property type="term" value="P:DNA recombinase assembly"/>
    <property type="evidence" value="ECO:0007669"/>
    <property type="project" value="TreeGrafter"/>
</dbReference>
<evidence type="ECO:0000256" key="1">
    <source>
        <dbReference type="ARBA" id="ARBA00004123"/>
    </source>
</evidence>
<protein>
    <submittedName>
        <fullName evidence="12">Meiotic recombination protein DMC1, putative</fullName>
    </submittedName>
</protein>
<sequence length="346" mass="38431">MVTVPVTKSKGVSIQSSTNEDISDTILKPFQPIERLEELGINVTDINKLKAAGICTVLGVIQTTKKDLCNIKGLTELKVDKISDCASKLEVTNSFISASELYKIRKSILKINTGSEMLNRLLNGGIETMSITELFGENRTGKTQICHTISVTSQIINPTEPFKVCYIDTENTFRPEKIEKICERFDLDPMITLDNILYSKAYTNEHLLQLISNITSKMVEERFVLLIIDSIMSLFRVDYSGRGELAERQQRLNKLLSNLLKIAQQFNVAIVLTNHVISEPSGALSFISNPIKPAGGNVIGHASTCRLSLRKGKGNQRICKVYDSPNLPESECIFELSDSGIIDVTE</sequence>
<dbReference type="GO" id="GO:0006312">
    <property type="term" value="P:mitotic recombination"/>
    <property type="evidence" value="ECO:0007669"/>
    <property type="project" value="TreeGrafter"/>
</dbReference>
<keyword evidence="8" id="KW-0131">Cell cycle</keyword>
<dbReference type="SMART" id="SM00382">
    <property type="entry name" value="AAA"/>
    <property type="match status" value="1"/>
</dbReference>
<dbReference type="SUPFAM" id="SSF47794">
    <property type="entry name" value="Rad51 N-terminal domain-like"/>
    <property type="match status" value="1"/>
</dbReference>
<keyword evidence="6" id="KW-0539">Nucleus</keyword>
<dbReference type="GO" id="GO:0005524">
    <property type="term" value="F:ATP binding"/>
    <property type="evidence" value="ECO:0007669"/>
    <property type="project" value="UniProtKB-KW"/>
</dbReference>
<evidence type="ECO:0000256" key="2">
    <source>
        <dbReference type="ARBA" id="ARBA00008897"/>
    </source>
</evidence>
<dbReference type="InParanoid" id="Q4N317"/>
<dbReference type="InterPro" id="IPR020587">
    <property type="entry name" value="RecA_monomer-monomer_interface"/>
</dbReference>
<dbReference type="PIRSF" id="PIRSF005856">
    <property type="entry name" value="Rad51"/>
    <property type="match status" value="1"/>
</dbReference>
<dbReference type="InterPro" id="IPR013632">
    <property type="entry name" value="Rad51_C"/>
</dbReference>
<dbReference type="Proteomes" id="UP000001949">
    <property type="component" value="Unassembled WGS sequence"/>
</dbReference>